<accession>A0A1H3CP14</accession>
<keyword evidence="5" id="KW-0378">Hydrolase</keyword>
<evidence type="ECO:0000259" key="3">
    <source>
        <dbReference type="Pfam" id="PF00675"/>
    </source>
</evidence>
<evidence type="ECO:0000313" key="5">
    <source>
        <dbReference type="EMBL" id="SDX55159.1"/>
    </source>
</evidence>
<protein>
    <submittedName>
        <fullName evidence="5">Zinc protease</fullName>
    </submittedName>
</protein>
<dbReference type="Proteomes" id="UP000198640">
    <property type="component" value="Unassembled WGS sequence"/>
</dbReference>
<dbReference type="InterPro" id="IPR011765">
    <property type="entry name" value="Pept_M16_N"/>
</dbReference>
<dbReference type="AlphaFoldDB" id="A0A1H3CP14"/>
<dbReference type="GO" id="GO:0008233">
    <property type="term" value="F:peptidase activity"/>
    <property type="evidence" value="ECO:0007669"/>
    <property type="project" value="UniProtKB-KW"/>
</dbReference>
<dbReference type="SUPFAM" id="SSF63411">
    <property type="entry name" value="LuxS/MPP-like metallohydrolase"/>
    <property type="match status" value="2"/>
</dbReference>
<dbReference type="PANTHER" id="PTHR11851:SF49">
    <property type="entry name" value="MITOCHONDRIAL-PROCESSING PEPTIDASE SUBUNIT ALPHA"/>
    <property type="match status" value="1"/>
</dbReference>
<evidence type="ECO:0000259" key="4">
    <source>
        <dbReference type="Pfam" id="PF05193"/>
    </source>
</evidence>
<dbReference type="InterPro" id="IPR050361">
    <property type="entry name" value="MPP/UQCRC_Complex"/>
</dbReference>
<dbReference type="GO" id="GO:0006508">
    <property type="term" value="P:proteolysis"/>
    <property type="evidence" value="ECO:0007669"/>
    <property type="project" value="UniProtKB-KW"/>
</dbReference>
<evidence type="ECO:0000256" key="2">
    <source>
        <dbReference type="SAM" id="SignalP"/>
    </source>
</evidence>
<proteinExistence type="inferred from homology"/>
<feature type="signal peptide" evidence="2">
    <location>
        <begin position="1"/>
        <end position="27"/>
    </location>
</feature>
<name>A0A1H3CP14_9PROT</name>
<gene>
    <name evidence="5" type="ORF">SAMN05421881_100358</name>
</gene>
<comment type="similarity">
    <text evidence="1">Belongs to the peptidase M16 family.</text>
</comment>
<feature type="domain" description="Peptidase M16 C-terminal" evidence="4">
    <location>
        <begin position="200"/>
        <end position="378"/>
    </location>
</feature>
<dbReference type="Pfam" id="PF05193">
    <property type="entry name" value="Peptidase_M16_C"/>
    <property type="match status" value="1"/>
</dbReference>
<evidence type="ECO:0000256" key="1">
    <source>
        <dbReference type="ARBA" id="ARBA00007261"/>
    </source>
</evidence>
<sequence>MKTNSHFAHYALILLGLTLAGSHSVQANPHEYLLDNGLKLIVKEDHRSPVVIHHIWYKVGSMDETNGTTGVAHALEHMMFKGTAEVPPGEFSRRIAAVGGRENAFTSRDYTAYYQQLHQRHLPMAMALESDRMSHLLLTEEEFSKEIQVVMEERRLRTDDQPRSLLYEKMIATAFQTHPYRRPVIGWMNDLEHMQVSDNQEWYNRWYAPNNAVLVVVGDVDPENVLALTKQHYGKANARPLPGIAERKPQAEPPQVGIKRLRVKAPAKLPYLLMGYKAPTLSDPQNEWEPYALEILAGVLDGHASARLNRALVREARIAISVGAGYSAIARGPGMFYFDGTPSEDKTIDELEQSIRAEISQIVESGITAAELARVKAQVVAAHVYQLDSMFSQAMQIGRLESAGLSHRDADTILKGLQAVQAKQVQEVAKKYLIDDFLTVATLDPQPLTGATSTRPDTTQLRH</sequence>
<keyword evidence="2" id="KW-0732">Signal</keyword>
<dbReference type="RefSeq" id="WP_090411343.1">
    <property type="nucleotide sequence ID" value="NZ_FNOY01000003.1"/>
</dbReference>
<evidence type="ECO:0000313" key="6">
    <source>
        <dbReference type="Proteomes" id="UP000198640"/>
    </source>
</evidence>
<dbReference type="GO" id="GO:0046872">
    <property type="term" value="F:metal ion binding"/>
    <property type="evidence" value="ECO:0007669"/>
    <property type="project" value="InterPro"/>
</dbReference>
<dbReference type="InterPro" id="IPR011249">
    <property type="entry name" value="Metalloenz_LuxS/M16"/>
</dbReference>
<keyword evidence="6" id="KW-1185">Reference proteome</keyword>
<reference evidence="5 6" key="1">
    <citation type="submission" date="2016-10" db="EMBL/GenBank/DDBJ databases">
        <authorList>
            <person name="de Groot N.N."/>
        </authorList>
    </citation>
    <scope>NUCLEOTIDE SEQUENCE [LARGE SCALE GENOMIC DNA]</scope>
    <source>
        <strain evidence="5 6">Nm1</strain>
    </source>
</reference>
<dbReference type="Gene3D" id="3.30.830.10">
    <property type="entry name" value="Metalloenzyme, LuxS/M16 peptidase-like"/>
    <property type="match status" value="2"/>
</dbReference>
<keyword evidence="5" id="KW-0645">Protease</keyword>
<dbReference type="Pfam" id="PF00675">
    <property type="entry name" value="Peptidase_M16"/>
    <property type="match status" value="1"/>
</dbReference>
<organism evidence="5 6">
    <name type="scientific">Nitrosomonas halophila</name>
    <dbReference type="NCBI Taxonomy" id="44576"/>
    <lineage>
        <taxon>Bacteria</taxon>
        <taxon>Pseudomonadati</taxon>
        <taxon>Pseudomonadota</taxon>
        <taxon>Betaproteobacteria</taxon>
        <taxon>Nitrosomonadales</taxon>
        <taxon>Nitrosomonadaceae</taxon>
        <taxon>Nitrosomonas</taxon>
    </lineage>
</organism>
<dbReference type="InterPro" id="IPR007863">
    <property type="entry name" value="Peptidase_M16_C"/>
</dbReference>
<dbReference type="OrthoDB" id="9811314at2"/>
<dbReference type="PANTHER" id="PTHR11851">
    <property type="entry name" value="METALLOPROTEASE"/>
    <property type="match status" value="1"/>
</dbReference>
<feature type="chain" id="PRO_5011604198" evidence="2">
    <location>
        <begin position="28"/>
        <end position="463"/>
    </location>
</feature>
<feature type="domain" description="Peptidase M16 N-terminal" evidence="3">
    <location>
        <begin position="42"/>
        <end position="185"/>
    </location>
</feature>
<dbReference type="EMBL" id="FNOY01000003">
    <property type="protein sequence ID" value="SDX55159.1"/>
    <property type="molecule type" value="Genomic_DNA"/>
</dbReference>
<dbReference type="STRING" id="44576.SAMN05421881_100358"/>